<accession>A0A1W1XZH4</accession>
<evidence type="ECO:0000313" key="1">
    <source>
        <dbReference type="EMBL" id="SMC28898.1"/>
    </source>
</evidence>
<reference evidence="1 2" key="1">
    <citation type="submission" date="2017-04" db="EMBL/GenBank/DDBJ databases">
        <authorList>
            <person name="Afonso C.L."/>
            <person name="Miller P.J."/>
            <person name="Scott M.A."/>
            <person name="Spackman E."/>
            <person name="Goraichik I."/>
            <person name="Dimitrov K.M."/>
            <person name="Suarez D.L."/>
            <person name="Swayne D.E."/>
        </authorList>
    </citation>
    <scope>NUCLEOTIDE SEQUENCE [LARGE SCALE GENOMIC DNA]</scope>
    <source>
        <strain evidence="1 2">DSM 23236</strain>
    </source>
</reference>
<dbReference type="Proteomes" id="UP000192761">
    <property type="component" value="Unassembled WGS sequence"/>
</dbReference>
<organism evidence="1 2">
    <name type="scientific">Andreprevotia lacus DSM 23236</name>
    <dbReference type="NCBI Taxonomy" id="1121001"/>
    <lineage>
        <taxon>Bacteria</taxon>
        <taxon>Pseudomonadati</taxon>
        <taxon>Pseudomonadota</taxon>
        <taxon>Betaproteobacteria</taxon>
        <taxon>Neisseriales</taxon>
        <taxon>Chitinibacteraceae</taxon>
        <taxon>Andreprevotia</taxon>
    </lineage>
</organism>
<evidence type="ECO:0000313" key="2">
    <source>
        <dbReference type="Proteomes" id="UP000192761"/>
    </source>
</evidence>
<proteinExistence type="predicted"/>
<dbReference type="RefSeq" id="WP_084092418.1">
    <property type="nucleotide sequence ID" value="NZ_FWXD01000026.1"/>
</dbReference>
<sequence length="363" mass="39688">MYLPDPRLYPRVNAQNPVIRALMSWLTEADGNVAVQKRAALAGLFEELILSNDNAGLNAALTQAPSQDAYKALWALLREAVENPPADAACWAVPFAIPVILVAGAKGEVTLPHHIDPAAVRATLQSGGLIAEGADVWLAGDLLTPDQLAGISPPQLARWRDQLQDTAAGLPRAFEATPLKFKDEAVFQRYLVGVAIQQRGAAMAIQLNAQPGQWTLALQQKLGEALKTPGVTLFPIPRVPLSWLAALETGRVTQLETRLQVATSNALRSIRSNGHTPVVTIASHEGGEIRISYSMREDKERWEGFVWRLAPLDSAERIHHFADELFRECRQDDIQLIEAVQPDLDTDGLPFFVTAHIPPVTQQ</sequence>
<dbReference type="OrthoDB" id="9127182at2"/>
<dbReference type="STRING" id="1121001.SAMN02745857_03470"/>
<protein>
    <submittedName>
        <fullName evidence="1">Uncharacterized protein</fullName>
    </submittedName>
</protein>
<keyword evidence="2" id="KW-1185">Reference proteome</keyword>
<dbReference type="AlphaFoldDB" id="A0A1W1XZH4"/>
<name>A0A1W1XZH4_9NEIS</name>
<dbReference type="EMBL" id="FWXD01000026">
    <property type="protein sequence ID" value="SMC28898.1"/>
    <property type="molecule type" value="Genomic_DNA"/>
</dbReference>
<gene>
    <name evidence="1" type="ORF">SAMN02745857_03470</name>
</gene>